<dbReference type="InterPro" id="IPR003607">
    <property type="entry name" value="HD/PDEase_dom"/>
</dbReference>
<dbReference type="Gene3D" id="3.30.70.270">
    <property type="match status" value="1"/>
</dbReference>
<keyword evidence="2" id="KW-1185">Reference proteome</keyword>
<dbReference type="InterPro" id="IPR000700">
    <property type="entry name" value="PAS-assoc_C"/>
</dbReference>
<dbReference type="EMBL" id="AP025739">
    <property type="protein sequence ID" value="BDI33887.1"/>
    <property type="molecule type" value="Genomic_DNA"/>
</dbReference>
<dbReference type="Gene3D" id="1.10.3210.10">
    <property type="entry name" value="Hypothetical protein af1432"/>
    <property type="match status" value="1"/>
</dbReference>
<dbReference type="KEGG" id="ccot:CCAX7_59380"/>
<dbReference type="SMART" id="SM00065">
    <property type="entry name" value="GAF"/>
    <property type="match status" value="1"/>
</dbReference>
<dbReference type="Pfam" id="PF13487">
    <property type="entry name" value="HD_5"/>
    <property type="match status" value="1"/>
</dbReference>
<dbReference type="PROSITE" id="PS50113">
    <property type="entry name" value="PAC"/>
    <property type="match status" value="1"/>
</dbReference>
<dbReference type="NCBIfam" id="TIGR00229">
    <property type="entry name" value="sensory_box"/>
    <property type="match status" value="1"/>
</dbReference>
<dbReference type="OrthoDB" id="9798833at2"/>
<dbReference type="FunFam" id="3.30.70.270:FF:000001">
    <property type="entry name" value="Diguanylate cyclase domain protein"/>
    <property type="match status" value="1"/>
</dbReference>
<evidence type="ECO:0000313" key="2">
    <source>
        <dbReference type="Proteomes" id="UP000287394"/>
    </source>
</evidence>
<dbReference type="CDD" id="cd00077">
    <property type="entry name" value="HDc"/>
    <property type="match status" value="1"/>
</dbReference>
<dbReference type="InterPro" id="IPR029787">
    <property type="entry name" value="Nucleotide_cyclase"/>
</dbReference>
<dbReference type="InterPro" id="IPR013767">
    <property type="entry name" value="PAS_fold"/>
</dbReference>
<dbReference type="SUPFAM" id="SSF55785">
    <property type="entry name" value="PYP-like sensor domain (PAS domain)"/>
    <property type="match status" value="1"/>
</dbReference>
<dbReference type="Gene3D" id="3.30.450.20">
    <property type="entry name" value="PAS domain"/>
    <property type="match status" value="1"/>
</dbReference>
<dbReference type="PANTHER" id="PTHR43155:SF2">
    <property type="entry name" value="CYCLIC DI-GMP PHOSPHODIESTERASE PA4108"/>
    <property type="match status" value="1"/>
</dbReference>
<dbReference type="InterPro" id="IPR003018">
    <property type="entry name" value="GAF"/>
</dbReference>
<dbReference type="InterPro" id="IPR035965">
    <property type="entry name" value="PAS-like_dom_sf"/>
</dbReference>
<dbReference type="PANTHER" id="PTHR43155">
    <property type="entry name" value="CYCLIC DI-GMP PHOSPHODIESTERASE PA4108-RELATED"/>
    <property type="match status" value="1"/>
</dbReference>
<dbReference type="AlphaFoldDB" id="A0A402CZQ9"/>
<dbReference type="InterPro" id="IPR029016">
    <property type="entry name" value="GAF-like_dom_sf"/>
</dbReference>
<dbReference type="InterPro" id="IPR043128">
    <property type="entry name" value="Rev_trsase/Diguanyl_cyclase"/>
</dbReference>
<dbReference type="Pfam" id="PF00990">
    <property type="entry name" value="GGDEF"/>
    <property type="match status" value="1"/>
</dbReference>
<accession>A0A402CZQ9</accession>
<dbReference type="SMART" id="SM00091">
    <property type="entry name" value="PAS"/>
    <property type="match status" value="1"/>
</dbReference>
<organism evidence="1 2">
    <name type="scientific">Capsulimonas corticalis</name>
    <dbReference type="NCBI Taxonomy" id="2219043"/>
    <lineage>
        <taxon>Bacteria</taxon>
        <taxon>Bacillati</taxon>
        <taxon>Armatimonadota</taxon>
        <taxon>Armatimonadia</taxon>
        <taxon>Capsulimonadales</taxon>
        <taxon>Capsulimonadaceae</taxon>
        <taxon>Capsulimonas</taxon>
    </lineage>
</organism>
<dbReference type="SMART" id="SM00086">
    <property type="entry name" value="PAC"/>
    <property type="match status" value="1"/>
</dbReference>
<dbReference type="InterPro" id="IPR000160">
    <property type="entry name" value="GGDEF_dom"/>
</dbReference>
<dbReference type="GO" id="GO:0006355">
    <property type="term" value="P:regulation of DNA-templated transcription"/>
    <property type="evidence" value="ECO:0007669"/>
    <property type="project" value="InterPro"/>
</dbReference>
<dbReference type="NCBIfam" id="TIGR00254">
    <property type="entry name" value="GGDEF"/>
    <property type="match status" value="1"/>
</dbReference>
<dbReference type="InterPro" id="IPR037522">
    <property type="entry name" value="HD_GYP_dom"/>
</dbReference>
<proteinExistence type="predicted"/>
<dbReference type="SUPFAM" id="SSF109604">
    <property type="entry name" value="HD-domain/PDEase-like"/>
    <property type="match status" value="1"/>
</dbReference>
<name>A0A402CZQ9_9BACT</name>
<dbReference type="PROSITE" id="PS50887">
    <property type="entry name" value="GGDEF"/>
    <property type="match status" value="1"/>
</dbReference>
<dbReference type="CDD" id="cd01949">
    <property type="entry name" value="GGDEF"/>
    <property type="match status" value="1"/>
</dbReference>
<dbReference type="InterPro" id="IPR001610">
    <property type="entry name" value="PAC"/>
</dbReference>
<dbReference type="Pfam" id="PF00989">
    <property type="entry name" value="PAS"/>
    <property type="match status" value="1"/>
</dbReference>
<dbReference type="SMART" id="SM00471">
    <property type="entry name" value="HDc"/>
    <property type="match status" value="1"/>
</dbReference>
<dbReference type="PROSITE" id="PS51832">
    <property type="entry name" value="HD_GYP"/>
    <property type="match status" value="1"/>
</dbReference>
<sequence length="684" mass="75840">MKAALPNNEGARIAALYSYGILDTPSDPRYDDITRLAAFICGADIAVISFVDTQRLWPKSVFGGVASEQSREATLCSHAILGTDLMIIPDTTLDARFADNPFVTKDPSVRFYAAAPLITSTGYALGALCVIGFAPKQLSEDQASALRMLSHQITDLLELRRRVAEQEQLVSERQGAEDSLRQERQRFRSFAESLGAGLLLTDLDDVIQYANPRMAEITGYEISEIMGRRALDLFLSPEDRETMRGNNRERSSGASGRYEIEIVRKDGERRWVEVDVVPYRDEKQQIVGTLATNTDISARKALERDRDLALKDAEERADRDPLTNLLNHRTFYKRLDEEANRAQRDGSTLAVVMMDIDNFKFFNDTYGHATGDDVLRHVATRLQALCRQYDCVARFGGDEFALLLPRVGTNTAGEIEARLRAGLENITHLLPNRQAAVPITVSLGASLLPHNAADRRGVVRQADERLRRVKTGGAIEAEADQVRASMTGRVDGFSMLDALVTAVDNKDRYTRKHSEDVMWYSLMIAEELGLEEKTRHTVAVSALLHDVGKIGIPDAVLRKPGKLTPEEYETVKQHPMMGAIMVGAIAGLEDTLDAVRHHHERWDGDGYPFGLRGAETPLIARLMAVADALSAMTTDRPYRKGMERDRALEILRNGKGTQWDPACVDALLRRMAASASAMDDAVAA</sequence>
<dbReference type="CDD" id="cd00130">
    <property type="entry name" value="PAS"/>
    <property type="match status" value="1"/>
</dbReference>
<gene>
    <name evidence="1" type="ORF">CCAX7_59380</name>
</gene>
<dbReference type="SUPFAM" id="SSF55073">
    <property type="entry name" value="Nucleotide cyclase"/>
    <property type="match status" value="1"/>
</dbReference>
<dbReference type="SUPFAM" id="SSF55781">
    <property type="entry name" value="GAF domain-like"/>
    <property type="match status" value="1"/>
</dbReference>
<dbReference type="SMART" id="SM00267">
    <property type="entry name" value="GGDEF"/>
    <property type="match status" value="1"/>
</dbReference>
<evidence type="ECO:0000313" key="1">
    <source>
        <dbReference type="EMBL" id="BDI33887.1"/>
    </source>
</evidence>
<dbReference type="Gene3D" id="3.30.450.40">
    <property type="match status" value="1"/>
</dbReference>
<dbReference type="InterPro" id="IPR000014">
    <property type="entry name" value="PAS"/>
</dbReference>
<dbReference type="PROSITE" id="PS50112">
    <property type="entry name" value="PAS"/>
    <property type="match status" value="1"/>
</dbReference>
<dbReference type="RefSeq" id="WP_119322785.1">
    <property type="nucleotide sequence ID" value="NZ_AP025739.1"/>
</dbReference>
<reference evidence="1 2" key="1">
    <citation type="journal article" date="2019" name="Int. J. Syst. Evol. Microbiol.">
        <title>Capsulimonas corticalis gen. nov., sp. nov., an aerobic capsulated bacterium, of a novel bacterial order, Capsulimonadales ord. nov., of the class Armatimonadia of the phylum Armatimonadetes.</title>
        <authorList>
            <person name="Li J."/>
            <person name="Kudo C."/>
            <person name="Tonouchi A."/>
        </authorList>
    </citation>
    <scope>NUCLEOTIDE SEQUENCE [LARGE SCALE GENOMIC DNA]</scope>
    <source>
        <strain evidence="1 2">AX-7</strain>
    </source>
</reference>
<dbReference type="Proteomes" id="UP000287394">
    <property type="component" value="Chromosome"/>
</dbReference>
<protein>
    <submittedName>
        <fullName evidence="1">Uncharacterized protein</fullName>
    </submittedName>
</protein>